<accession>A0A513ZV79</accession>
<evidence type="ECO:0000313" key="5">
    <source>
        <dbReference type="EMBL" id="QDH44596.1"/>
    </source>
</evidence>
<evidence type="ECO:0000256" key="3">
    <source>
        <dbReference type="SAM" id="SignalP"/>
    </source>
</evidence>
<dbReference type="PANTHER" id="PTHR20914">
    <property type="entry name" value="LY6/PLAUR DOMAIN-CONTAINING PROTEIN 8"/>
    <property type="match status" value="1"/>
</dbReference>
<dbReference type="InterPro" id="IPR050918">
    <property type="entry name" value="CNF-like_PLA2_Inhibitor"/>
</dbReference>
<dbReference type="InterPro" id="IPR016054">
    <property type="entry name" value="LY6_UPA_recep-like"/>
</dbReference>
<name>A0A513ZV79_9NEOB</name>
<keyword evidence="2" id="KW-0964">Secreted</keyword>
<sequence>MKDLVVFLVFAMSGITIGAALKCIKCSADGKEDCTGSSIQCENKNDFCIRKISHSIRNGTEKPKVTKGCLNVSKVCNSIIPLTSNDFRSLAYTKCCHKDNCNNGTLKLPNIKSRSNGLRCPSCLEEGSNKCYRHKTVVCNDSEHKCFVFIGEAKRPGKEDVKYYMSGCTTKLACDFSRGALGGPMGEHPRTVFCSEARKAG</sequence>
<feature type="chain" id="PRO_5022023222" evidence="3">
    <location>
        <begin position="21"/>
        <end position="201"/>
    </location>
</feature>
<feature type="domain" description="UPAR/Ly6" evidence="4">
    <location>
        <begin position="20"/>
        <end position="103"/>
    </location>
</feature>
<evidence type="ECO:0000259" key="4">
    <source>
        <dbReference type="Pfam" id="PF00021"/>
    </source>
</evidence>
<protein>
    <submittedName>
        <fullName evidence="5">Sodefrin-like factor D</fullName>
    </submittedName>
</protein>
<organism evidence="5">
    <name type="scientific">Hyloscirtus phyllognathus</name>
    <name type="common">Roque treefrog</name>
    <dbReference type="NCBI Taxonomy" id="371702"/>
    <lineage>
        <taxon>Eukaryota</taxon>
        <taxon>Metazoa</taxon>
        <taxon>Chordata</taxon>
        <taxon>Craniata</taxon>
        <taxon>Vertebrata</taxon>
        <taxon>Euteleostomi</taxon>
        <taxon>Amphibia</taxon>
        <taxon>Batrachia</taxon>
        <taxon>Anura</taxon>
        <taxon>Neobatrachia</taxon>
        <taxon>Hyloidea</taxon>
        <taxon>Hylidae</taxon>
        <taxon>Hylinae</taxon>
        <taxon>Cophomantini</taxon>
        <taxon>Hyloscirtus</taxon>
    </lineage>
</organism>
<dbReference type="Pfam" id="PF00021">
    <property type="entry name" value="UPAR_LY6"/>
    <property type="match status" value="2"/>
</dbReference>
<dbReference type="InterPro" id="IPR045860">
    <property type="entry name" value="Snake_toxin-like_sf"/>
</dbReference>
<dbReference type="SUPFAM" id="SSF57302">
    <property type="entry name" value="Snake toxin-like"/>
    <property type="match status" value="2"/>
</dbReference>
<dbReference type="AlphaFoldDB" id="A0A513ZV79"/>
<evidence type="ECO:0000256" key="2">
    <source>
        <dbReference type="ARBA" id="ARBA00022525"/>
    </source>
</evidence>
<keyword evidence="3" id="KW-0732">Signal</keyword>
<dbReference type="PANTHER" id="PTHR20914:SF9">
    <property type="entry name" value="COILED, ISOFORM A"/>
    <property type="match status" value="1"/>
</dbReference>
<proteinExistence type="evidence at transcript level"/>
<feature type="signal peptide" evidence="3">
    <location>
        <begin position="1"/>
        <end position="20"/>
    </location>
</feature>
<dbReference type="Gene3D" id="2.10.60.10">
    <property type="entry name" value="CD59"/>
    <property type="match status" value="2"/>
</dbReference>
<reference evidence="5" key="1">
    <citation type="journal article" date="2019" name="Mol. Biol. Evol.">
        <title>Multiple Independent Recruitment of Sodefrin Precursor-like Factors in Anuran Sexually Dimorphic Glands.</title>
        <authorList>
            <person name="Bossuyt F."/>
            <person name="Schulte L.M."/>
            <person name="Maex M."/>
            <person name="Janssenswillen S."/>
            <person name="Yu Novikova P."/>
            <person name="Biju S.D."/>
            <person name="Van de Peer Y."/>
            <person name="Matthijs S."/>
            <person name="Roelants K."/>
            <person name="Martel A."/>
            <person name="Van Bocxlaer I."/>
        </authorList>
    </citation>
    <scope>NUCLEOTIDE SEQUENCE</scope>
    <source>
        <tissue evidence="5">Mental gland</tissue>
    </source>
</reference>
<dbReference type="GO" id="GO:0005576">
    <property type="term" value="C:extracellular region"/>
    <property type="evidence" value="ECO:0007669"/>
    <property type="project" value="UniProtKB-SubCell"/>
</dbReference>
<dbReference type="CDD" id="cd23572">
    <property type="entry name" value="TFP_LU_ECD_PINLYP_rpt2"/>
    <property type="match status" value="1"/>
</dbReference>
<feature type="domain" description="UPAR/Ly6" evidence="4">
    <location>
        <begin position="116"/>
        <end position="175"/>
    </location>
</feature>
<evidence type="ECO:0000256" key="1">
    <source>
        <dbReference type="ARBA" id="ARBA00004613"/>
    </source>
</evidence>
<comment type="subcellular location">
    <subcellularLocation>
        <location evidence="1">Secreted</location>
    </subcellularLocation>
</comment>
<dbReference type="EMBL" id="MK457715">
    <property type="protein sequence ID" value="QDH44596.1"/>
    <property type="molecule type" value="mRNA"/>
</dbReference>